<dbReference type="Pfam" id="PF19086">
    <property type="entry name" value="Terpene_syn_C_2"/>
    <property type="match status" value="1"/>
</dbReference>
<sequence length="318" mass="34960">MTDLYSSARAFLADYGLHPAPDAYLAHGYVDLFLAAWRGASSPRLDLAARWALWTWRTDDLIDTELRDAAPGAADQLVMQLLDVLYGKAAEHTDHPTVRALADLVGHTAPVMPRDWWTRYQAELDAWLNAAADKLSTYVRPGRTPSLREYLLLRPVDGGMLLAAMWCELALDCVTPDWSSLLVHKLLDAFSAVGTLTNDLSSKDVGDTFTAQAALSHSVGLPPQEARQEVHEQLNAERTRFWFMTTAVRDEARLTDSDALHPVTATFAGALDRFLRALADWTRTSSRYTESQVAAVGAGVTLAPTARSRPAAEVAPCR</sequence>
<comment type="caution">
    <text evidence="1">The sequence shown here is derived from an EMBL/GenBank/DDBJ whole genome shotgun (WGS) entry which is preliminary data.</text>
</comment>
<dbReference type="RefSeq" id="WP_344469702.1">
    <property type="nucleotide sequence ID" value="NZ_BAAANT010000078.1"/>
</dbReference>
<dbReference type="Gene3D" id="1.10.600.10">
    <property type="entry name" value="Farnesyl Diphosphate Synthase"/>
    <property type="match status" value="1"/>
</dbReference>
<evidence type="ECO:0000313" key="2">
    <source>
        <dbReference type="Proteomes" id="UP001422759"/>
    </source>
</evidence>
<evidence type="ECO:0008006" key="3">
    <source>
        <dbReference type="Google" id="ProtNLM"/>
    </source>
</evidence>
<name>A0ABN1ZLZ9_9ACTN</name>
<evidence type="ECO:0000313" key="1">
    <source>
        <dbReference type="EMBL" id="GAA1500916.1"/>
    </source>
</evidence>
<reference evidence="1 2" key="1">
    <citation type="journal article" date="2019" name="Int. J. Syst. Evol. Microbiol.">
        <title>The Global Catalogue of Microorganisms (GCM) 10K type strain sequencing project: providing services to taxonomists for standard genome sequencing and annotation.</title>
        <authorList>
            <consortium name="The Broad Institute Genomics Platform"/>
            <consortium name="The Broad Institute Genome Sequencing Center for Infectious Disease"/>
            <person name="Wu L."/>
            <person name="Ma J."/>
        </authorList>
    </citation>
    <scope>NUCLEOTIDE SEQUENCE [LARGE SCALE GENOMIC DNA]</scope>
    <source>
        <strain evidence="1 2">JCM 14560</strain>
    </source>
</reference>
<protein>
    <recommendedName>
        <fullName evidence="3">Terpene synthase</fullName>
    </recommendedName>
</protein>
<accession>A0ABN1ZLZ9</accession>
<dbReference type="Proteomes" id="UP001422759">
    <property type="component" value="Unassembled WGS sequence"/>
</dbReference>
<proteinExistence type="predicted"/>
<dbReference type="EMBL" id="BAAANT010000078">
    <property type="protein sequence ID" value="GAA1500916.1"/>
    <property type="molecule type" value="Genomic_DNA"/>
</dbReference>
<gene>
    <name evidence="1" type="ORF">GCM10009760_63200</name>
</gene>
<dbReference type="SUPFAM" id="SSF48576">
    <property type="entry name" value="Terpenoid synthases"/>
    <property type="match status" value="1"/>
</dbReference>
<dbReference type="InterPro" id="IPR008949">
    <property type="entry name" value="Isoprenoid_synthase_dom_sf"/>
</dbReference>
<keyword evidence="2" id="KW-1185">Reference proteome</keyword>
<organism evidence="1 2">
    <name type="scientific">Kitasatospora kazusensis</name>
    <dbReference type="NCBI Taxonomy" id="407974"/>
    <lineage>
        <taxon>Bacteria</taxon>
        <taxon>Bacillati</taxon>
        <taxon>Actinomycetota</taxon>
        <taxon>Actinomycetes</taxon>
        <taxon>Kitasatosporales</taxon>
        <taxon>Streptomycetaceae</taxon>
        <taxon>Kitasatospora</taxon>
    </lineage>
</organism>